<comment type="caution">
    <text evidence="1">The sequence shown here is derived from an EMBL/GenBank/DDBJ whole genome shotgun (WGS) entry which is preliminary data.</text>
</comment>
<organism evidence="1 2">
    <name type="scientific">Bacillus paralicheniformis</name>
    <dbReference type="NCBI Taxonomy" id="1648923"/>
    <lineage>
        <taxon>Bacteria</taxon>
        <taxon>Bacillati</taxon>
        <taxon>Bacillota</taxon>
        <taxon>Bacilli</taxon>
        <taxon>Bacillales</taxon>
        <taxon>Bacillaceae</taxon>
        <taxon>Bacillus</taxon>
    </lineage>
</organism>
<name>A0A6N2FKV8_9BACI</name>
<sequence length="54" mass="6238">MFVNLLLLFIKYSAPILSRVESECTFYSLHEKSSFSFKLLFSFIIDLSTDEAPV</sequence>
<evidence type="ECO:0000313" key="1">
    <source>
        <dbReference type="EMBL" id="OLF94945.1"/>
    </source>
</evidence>
<gene>
    <name evidence="1" type="ORF">B4121_1775</name>
</gene>
<proteinExistence type="predicted"/>
<dbReference type="EMBL" id="LKPO01000009">
    <property type="protein sequence ID" value="OLF94945.1"/>
    <property type="molecule type" value="Genomic_DNA"/>
</dbReference>
<accession>A0A6N2FKV8</accession>
<reference evidence="1 2" key="1">
    <citation type="journal article" date="2016" name="Front. Microbiol.">
        <title>High-Level Heat Resistance of Spores of Bacillus amyloliquefaciens and Bacillus licheniformis Results from the Presence of a spoVA Operon in a Tn1546 Transposon.</title>
        <authorList>
            <person name="Berendsen E.M."/>
            <person name="Koning R.A."/>
            <person name="Boekhorst J."/>
            <person name="de Jong A."/>
            <person name="Kuipers O.P."/>
            <person name="Wells-Bennik M.H."/>
        </authorList>
    </citation>
    <scope>NUCLEOTIDE SEQUENCE [LARGE SCALE GENOMIC DNA]</scope>
    <source>
        <strain evidence="1 2">B4121</strain>
    </source>
</reference>
<dbReference type="AlphaFoldDB" id="A0A6N2FKV8"/>
<evidence type="ECO:0000313" key="2">
    <source>
        <dbReference type="Proteomes" id="UP000185604"/>
    </source>
</evidence>
<dbReference type="Proteomes" id="UP000185604">
    <property type="component" value="Unassembled WGS sequence"/>
</dbReference>
<protein>
    <submittedName>
        <fullName evidence="1">Uncharacterized protein</fullName>
    </submittedName>
</protein>